<name>A0A239GUH4_9ACTN</name>
<dbReference type="AlphaFoldDB" id="A0A239GUH4"/>
<dbReference type="EMBL" id="FZOF01000008">
    <property type="protein sequence ID" value="SNS72502.1"/>
    <property type="molecule type" value="Genomic_DNA"/>
</dbReference>
<sequence>MIRLYLQMQIAAVDAKIQEAESDSAPVAAGVPSETGGGAPQRDKGGARSPARAWRLQSVPDPRGGSGRGVLHRDDCRVPGGGRLNRQEFEVALGMPDVTSCGVCRPEAEPSA</sequence>
<feature type="region of interest" description="Disordered" evidence="1">
    <location>
        <begin position="19"/>
        <end position="82"/>
    </location>
</feature>
<organism evidence="2 3">
    <name type="scientific">Actinacidiphila glaucinigra</name>
    <dbReference type="NCBI Taxonomy" id="235986"/>
    <lineage>
        <taxon>Bacteria</taxon>
        <taxon>Bacillati</taxon>
        <taxon>Actinomycetota</taxon>
        <taxon>Actinomycetes</taxon>
        <taxon>Kitasatosporales</taxon>
        <taxon>Streptomycetaceae</taxon>
        <taxon>Actinacidiphila</taxon>
    </lineage>
</organism>
<evidence type="ECO:0000313" key="2">
    <source>
        <dbReference type="EMBL" id="SNS72502.1"/>
    </source>
</evidence>
<gene>
    <name evidence="2" type="ORF">SAMN05216252_10842</name>
</gene>
<accession>A0A239GUH4</accession>
<dbReference type="Pfam" id="PF19746">
    <property type="entry name" value="DUF6233"/>
    <property type="match status" value="1"/>
</dbReference>
<reference evidence="2 3" key="1">
    <citation type="submission" date="2017-06" db="EMBL/GenBank/DDBJ databases">
        <authorList>
            <person name="Kim H.J."/>
            <person name="Triplett B.A."/>
        </authorList>
    </citation>
    <scope>NUCLEOTIDE SEQUENCE [LARGE SCALE GENOMIC DNA]</scope>
    <source>
        <strain evidence="2 3">CGMCC 4.1858</strain>
    </source>
</reference>
<keyword evidence="3" id="KW-1185">Reference proteome</keyword>
<dbReference type="Proteomes" id="UP000198280">
    <property type="component" value="Unassembled WGS sequence"/>
</dbReference>
<evidence type="ECO:0000313" key="3">
    <source>
        <dbReference type="Proteomes" id="UP000198280"/>
    </source>
</evidence>
<protein>
    <submittedName>
        <fullName evidence="2">Uncharacterized protein</fullName>
    </submittedName>
</protein>
<evidence type="ECO:0000256" key="1">
    <source>
        <dbReference type="SAM" id="MobiDB-lite"/>
    </source>
</evidence>
<proteinExistence type="predicted"/>
<dbReference type="InterPro" id="IPR046200">
    <property type="entry name" value="DUF6233"/>
</dbReference>